<dbReference type="GO" id="GO:0005829">
    <property type="term" value="C:cytosol"/>
    <property type="evidence" value="ECO:0007669"/>
    <property type="project" value="TreeGrafter"/>
</dbReference>
<dbReference type="InterPro" id="IPR011004">
    <property type="entry name" value="Trimer_LpxA-like_sf"/>
</dbReference>
<dbReference type="Gene3D" id="2.160.10.10">
    <property type="entry name" value="Hexapeptide repeat proteins"/>
    <property type="match status" value="1"/>
</dbReference>
<dbReference type="Proteomes" id="UP000030152">
    <property type="component" value="Unassembled WGS sequence"/>
</dbReference>
<dbReference type="RefSeq" id="WP_020213530.1">
    <property type="nucleotide sequence ID" value="NZ_JRLX01000005.1"/>
</dbReference>
<dbReference type="InterPro" id="IPR051159">
    <property type="entry name" value="Hexapeptide_acetyltransf"/>
</dbReference>
<dbReference type="OrthoDB" id="9814490at2"/>
<keyword evidence="4" id="KW-1185">Reference proteome</keyword>
<name>A0A0A2MGK6_9FLAO</name>
<evidence type="ECO:0000256" key="1">
    <source>
        <dbReference type="ARBA" id="ARBA00007274"/>
    </source>
</evidence>
<dbReference type="GO" id="GO:0008374">
    <property type="term" value="F:O-acyltransferase activity"/>
    <property type="evidence" value="ECO:0007669"/>
    <property type="project" value="TreeGrafter"/>
</dbReference>
<evidence type="ECO:0000313" key="4">
    <source>
        <dbReference type="Proteomes" id="UP000030152"/>
    </source>
</evidence>
<dbReference type="eggNOG" id="COG0110">
    <property type="taxonomic scope" value="Bacteria"/>
</dbReference>
<organism evidence="3 4">
    <name type="scientific">Flavobacterium rivuli WB 3.3-2 = DSM 21788</name>
    <dbReference type="NCBI Taxonomy" id="1121895"/>
    <lineage>
        <taxon>Bacteria</taxon>
        <taxon>Pseudomonadati</taxon>
        <taxon>Bacteroidota</taxon>
        <taxon>Flavobacteriia</taxon>
        <taxon>Flavobacteriales</taxon>
        <taxon>Flavobacteriaceae</taxon>
        <taxon>Flavobacterium</taxon>
    </lineage>
</organism>
<accession>A0A0A2MGK6</accession>
<dbReference type="AlphaFoldDB" id="A0A0A2MGK6"/>
<dbReference type="EMBL" id="JRLX01000005">
    <property type="protein sequence ID" value="KGO87445.1"/>
    <property type="molecule type" value="Genomic_DNA"/>
</dbReference>
<sequence length="190" mass="21325">MFGHDINNPDAYVKPVFSTKDKVKRLIWQITWAVLCRYTPAPLHKWRVFVLRMFGAKIGKSNFIYPSCTIWAPWLLETEEVATIGPGVEVYNPGGVYLGHHSILSQDAYICGATHNYNSIDFNYIMKPIVIKPYAWICAKAIVLPGVTCNTGSVLAAAAITSKDLDEWGVYAGNPSKKIRERINFLKDSN</sequence>
<protein>
    <submittedName>
        <fullName evidence="3">Acetyltransferase</fullName>
    </submittedName>
</protein>
<evidence type="ECO:0000256" key="2">
    <source>
        <dbReference type="ARBA" id="ARBA00022679"/>
    </source>
</evidence>
<dbReference type="PANTHER" id="PTHR23416">
    <property type="entry name" value="SIALIC ACID SYNTHASE-RELATED"/>
    <property type="match status" value="1"/>
</dbReference>
<dbReference type="STRING" id="1121895.GCA_000378485_02364"/>
<dbReference type="PANTHER" id="PTHR23416:SF23">
    <property type="entry name" value="ACETYLTRANSFERASE C18B11.09C-RELATED"/>
    <property type="match status" value="1"/>
</dbReference>
<keyword evidence="2 3" id="KW-0808">Transferase</keyword>
<gene>
    <name evidence="3" type="ORF">Q765_07200</name>
</gene>
<reference evidence="3 4" key="1">
    <citation type="submission" date="2013-09" db="EMBL/GenBank/DDBJ databases">
        <authorList>
            <person name="Zeng Z."/>
            <person name="Chen C."/>
        </authorList>
    </citation>
    <scope>NUCLEOTIDE SEQUENCE [LARGE SCALE GENOMIC DNA]</scope>
    <source>
        <strain evidence="3 4">WB 3.3-2</strain>
    </source>
</reference>
<proteinExistence type="inferred from homology"/>
<comment type="similarity">
    <text evidence="1">Belongs to the transferase hexapeptide repeat family.</text>
</comment>
<comment type="caution">
    <text evidence="3">The sequence shown here is derived from an EMBL/GenBank/DDBJ whole genome shotgun (WGS) entry which is preliminary data.</text>
</comment>
<dbReference type="SUPFAM" id="SSF51161">
    <property type="entry name" value="Trimeric LpxA-like enzymes"/>
    <property type="match status" value="1"/>
</dbReference>
<evidence type="ECO:0000313" key="3">
    <source>
        <dbReference type="EMBL" id="KGO87445.1"/>
    </source>
</evidence>